<dbReference type="PROSITE" id="PS51755">
    <property type="entry name" value="OMPR_PHOB"/>
    <property type="match status" value="1"/>
</dbReference>
<dbReference type="PANTHER" id="PTHR48111:SF1">
    <property type="entry name" value="TWO-COMPONENT RESPONSE REGULATOR ORR33"/>
    <property type="match status" value="1"/>
</dbReference>
<dbReference type="GO" id="GO:0006355">
    <property type="term" value="P:regulation of DNA-templated transcription"/>
    <property type="evidence" value="ECO:0007669"/>
    <property type="project" value="InterPro"/>
</dbReference>
<keyword evidence="5" id="KW-0804">Transcription</keyword>
<evidence type="ECO:0000259" key="9">
    <source>
        <dbReference type="PROSITE" id="PS51755"/>
    </source>
</evidence>
<dbReference type="InterPro" id="IPR011006">
    <property type="entry name" value="CheY-like_superfamily"/>
</dbReference>
<evidence type="ECO:0000256" key="1">
    <source>
        <dbReference type="ARBA" id="ARBA00022553"/>
    </source>
</evidence>
<dbReference type="CDD" id="cd17574">
    <property type="entry name" value="REC_OmpR"/>
    <property type="match status" value="1"/>
</dbReference>
<dbReference type="SMART" id="SM00862">
    <property type="entry name" value="Trans_reg_C"/>
    <property type="match status" value="1"/>
</dbReference>
<dbReference type="SUPFAM" id="SSF52172">
    <property type="entry name" value="CheY-like"/>
    <property type="match status" value="1"/>
</dbReference>
<dbReference type="PROSITE" id="PS50110">
    <property type="entry name" value="RESPONSE_REGULATORY"/>
    <property type="match status" value="1"/>
</dbReference>
<evidence type="ECO:0000313" key="11">
    <source>
        <dbReference type="Proteomes" id="UP000664277"/>
    </source>
</evidence>
<keyword evidence="2" id="KW-0902">Two-component regulatory system</keyword>
<dbReference type="InterPro" id="IPR001789">
    <property type="entry name" value="Sig_transdc_resp-reg_receiver"/>
</dbReference>
<dbReference type="PANTHER" id="PTHR48111">
    <property type="entry name" value="REGULATOR OF RPOS"/>
    <property type="match status" value="1"/>
</dbReference>
<evidence type="ECO:0000256" key="3">
    <source>
        <dbReference type="ARBA" id="ARBA00023015"/>
    </source>
</evidence>
<keyword evidence="4 7" id="KW-0238">DNA-binding</keyword>
<feature type="modified residue" description="4-aspartylphosphate" evidence="6">
    <location>
        <position position="52"/>
    </location>
</feature>
<keyword evidence="3" id="KW-0805">Transcription regulation</keyword>
<feature type="domain" description="Response regulatory" evidence="8">
    <location>
        <begin position="3"/>
        <end position="117"/>
    </location>
</feature>
<protein>
    <submittedName>
        <fullName evidence="10">Response regulator transcription factor</fullName>
    </submittedName>
</protein>
<dbReference type="GO" id="GO:0000976">
    <property type="term" value="F:transcription cis-regulatory region binding"/>
    <property type="evidence" value="ECO:0007669"/>
    <property type="project" value="TreeGrafter"/>
</dbReference>
<sequence>MSKILLVDDDTELTSVLGEWLEGEGYIVESADCGEDALSRLAHYEYDLVVMDVGLPDMDGYKVCSTYRSRGGALPVIMLTGRGQISDKTQGFESGADDYLTKPFHPVELGARLRALLRRPRQMMSDVLSAGHISIDGNSRRVLKSGVEIKLLPQEFNLLLFFMRNPNKVFSSEEILDKVWSNEKDTAADTVRVHINKLRKKIDEEGKNSILRTVHGSGYILDKA</sequence>
<dbReference type="InterPro" id="IPR036388">
    <property type="entry name" value="WH-like_DNA-bd_sf"/>
</dbReference>
<dbReference type="Proteomes" id="UP000664277">
    <property type="component" value="Unassembled WGS sequence"/>
</dbReference>
<organism evidence="10 11">
    <name type="scientific">Candidatus Obscuribacter phosphatis</name>
    <dbReference type="NCBI Taxonomy" id="1906157"/>
    <lineage>
        <taxon>Bacteria</taxon>
        <taxon>Bacillati</taxon>
        <taxon>Candidatus Melainabacteria</taxon>
        <taxon>Candidatus Obscuribacterales</taxon>
        <taxon>Candidatus Obscuribacteraceae</taxon>
        <taxon>Candidatus Obscuribacter</taxon>
    </lineage>
</organism>
<accession>A0A8J7PBT8</accession>
<reference evidence="10" key="1">
    <citation type="submission" date="2021-02" db="EMBL/GenBank/DDBJ databases">
        <title>Genome-Resolved Metagenomics of a Microbial Community Performing Photosynthetic Biological Nutrient Removal.</title>
        <authorList>
            <person name="Mcdaniel E.A."/>
        </authorList>
    </citation>
    <scope>NUCLEOTIDE SEQUENCE</scope>
    <source>
        <strain evidence="10">UWPOB_OBS1</strain>
    </source>
</reference>
<dbReference type="Gene3D" id="3.40.50.2300">
    <property type="match status" value="1"/>
</dbReference>
<feature type="domain" description="OmpR/PhoB-type" evidence="9">
    <location>
        <begin position="125"/>
        <end position="223"/>
    </location>
</feature>
<dbReference type="Gene3D" id="1.10.10.10">
    <property type="entry name" value="Winged helix-like DNA-binding domain superfamily/Winged helix DNA-binding domain"/>
    <property type="match status" value="1"/>
</dbReference>
<comment type="caution">
    <text evidence="10">The sequence shown here is derived from an EMBL/GenBank/DDBJ whole genome shotgun (WGS) entry which is preliminary data.</text>
</comment>
<dbReference type="InterPro" id="IPR001867">
    <property type="entry name" value="OmpR/PhoB-type_DNA-bd"/>
</dbReference>
<dbReference type="Pfam" id="PF00486">
    <property type="entry name" value="Trans_reg_C"/>
    <property type="match status" value="1"/>
</dbReference>
<evidence type="ECO:0000256" key="7">
    <source>
        <dbReference type="PROSITE-ProRule" id="PRU01091"/>
    </source>
</evidence>
<dbReference type="GO" id="GO:0032993">
    <property type="term" value="C:protein-DNA complex"/>
    <property type="evidence" value="ECO:0007669"/>
    <property type="project" value="TreeGrafter"/>
</dbReference>
<evidence type="ECO:0000256" key="2">
    <source>
        <dbReference type="ARBA" id="ARBA00023012"/>
    </source>
</evidence>
<name>A0A8J7PBT8_9BACT</name>
<dbReference type="EMBL" id="JAFLCK010000001">
    <property type="protein sequence ID" value="MBN8659033.1"/>
    <property type="molecule type" value="Genomic_DNA"/>
</dbReference>
<dbReference type="AlphaFoldDB" id="A0A8J7PBT8"/>
<evidence type="ECO:0000259" key="8">
    <source>
        <dbReference type="PROSITE" id="PS50110"/>
    </source>
</evidence>
<dbReference type="GO" id="GO:0005829">
    <property type="term" value="C:cytosol"/>
    <property type="evidence" value="ECO:0007669"/>
    <property type="project" value="TreeGrafter"/>
</dbReference>
<feature type="DNA-binding region" description="OmpR/PhoB-type" evidence="7">
    <location>
        <begin position="125"/>
        <end position="223"/>
    </location>
</feature>
<keyword evidence="1 6" id="KW-0597">Phosphoprotein</keyword>
<gene>
    <name evidence="10" type="ORF">J0M35_01620</name>
</gene>
<dbReference type="FunFam" id="1.10.10.10:FF:000018">
    <property type="entry name" value="DNA-binding response regulator ResD"/>
    <property type="match status" value="1"/>
</dbReference>
<evidence type="ECO:0000256" key="4">
    <source>
        <dbReference type="ARBA" id="ARBA00023125"/>
    </source>
</evidence>
<evidence type="ECO:0000256" key="5">
    <source>
        <dbReference type="ARBA" id="ARBA00023163"/>
    </source>
</evidence>
<proteinExistence type="predicted"/>
<dbReference type="GO" id="GO:0000156">
    <property type="term" value="F:phosphorelay response regulator activity"/>
    <property type="evidence" value="ECO:0007669"/>
    <property type="project" value="TreeGrafter"/>
</dbReference>
<dbReference type="CDD" id="cd00383">
    <property type="entry name" value="trans_reg_C"/>
    <property type="match status" value="1"/>
</dbReference>
<evidence type="ECO:0000256" key="6">
    <source>
        <dbReference type="PROSITE-ProRule" id="PRU00169"/>
    </source>
</evidence>
<dbReference type="Gene3D" id="6.10.250.690">
    <property type="match status" value="1"/>
</dbReference>
<dbReference type="Pfam" id="PF00072">
    <property type="entry name" value="Response_reg"/>
    <property type="match status" value="1"/>
</dbReference>
<dbReference type="SMART" id="SM00448">
    <property type="entry name" value="REC"/>
    <property type="match status" value="1"/>
</dbReference>
<evidence type="ECO:0000313" key="10">
    <source>
        <dbReference type="EMBL" id="MBN8659033.1"/>
    </source>
</evidence>
<dbReference type="InterPro" id="IPR039420">
    <property type="entry name" value="WalR-like"/>
</dbReference>